<organism evidence="1 2">
    <name type="scientific">Senna tora</name>
    <dbReference type="NCBI Taxonomy" id="362788"/>
    <lineage>
        <taxon>Eukaryota</taxon>
        <taxon>Viridiplantae</taxon>
        <taxon>Streptophyta</taxon>
        <taxon>Embryophyta</taxon>
        <taxon>Tracheophyta</taxon>
        <taxon>Spermatophyta</taxon>
        <taxon>Magnoliopsida</taxon>
        <taxon>eudicotyledons</taxon>
        <taxon>Gunneridae</taxon>
        <taxon>Pentapetalae</taxon>
        <taxon>rosids</taxon>
        <taxon>fabids</taxon>
        <taxon>Fabales</taxon>
        <taxon>Fabaceae</taxon>
        <taxon>Caesalpinioideae</taxon>
        <taxon>Cassia clade</taxon>
        <taxon>Senna</taxon>
    </lineage>
</organism>
<dbReference type="Proteomes" id="UP000634136">
    <property type="component" value="Unassembled WGS sequence"/>
</dbReference>
<dbReference type="EMBL" id="JAAIUW010000012">
    <property type="protein sequence ID" value="KAF7807101.1"/>
    <property type="molecule type" value="Genomic_DNA"/>
</dbReference>
<protein>
    <submittedName>
        <fullName evidence="1">Uncharacterized protein</fullName>
    </submittedName>
</protein>
<dbReference type="AlphaFoldDB" id="A0A834SPP4"/>
<name>A0A834SPP4_9FABA</name>
<gene>
    <name evidence="1" type="ORF">G2W53_039262</name>
</gene>
<dbReference type="OrthoDB" id="1935380at2759"/>
<evidence type="ECO:0000313" key="2">
    <source>
        <dbReference type="Proteomes" id="UP000634136"/>
    </source>
</evidence>
<reference evidence="1" key="1">
    <citation type="submission" date="2020-09" db="EMBL/GenBank/DDBJ databases">
        <title>Genome-Enabled Discovery of Anthraquinone Biosynthesis in Senna tora.</title>
        <authorList>
            <person name="Kang S.-H."/>
            <person name="Pandey R.P."/>
            <person name="Lee C.-M."/>
            <person name="Sim J.-S."/>
            <person name="Jeong J.-T."/>
            <person name="Choi B.-S."/>
            <person name="Jung M."/>
            <person name="Ginzburg D."/>
            <person name="Zhao K."/>
            <person name="Won S.Y."/>
            <person name="Oh T.-J."/>
            <person name="Yu Y."/>
            <person name="Kim N.-H."/>
            <person name="Lee O.R."/>
            <person name="Lee T.-H."/>
            <person name="Bashyal P."/>
            <person name="Kim T.-S."/>
            <person name="Lee W.-H."/>
            <person name="Kawkins C."/>
            <person name="Kim C.-K."/>
            <person name="Kim J.S."/>
            <person name="Ahn B.O."/>
            <person name="Rhee S.Y."/>
            <person name="Sohng J.K."/>
        </authorList>
    </citation>
    <scope>NUCLEOTIDE SEQUENCE</scope>
    <source>
        <tissue evidence="1">Leaf</tissue>
    </source>
</reference>
<sequence length="179" mass="20356">MAMASCGRKTPTRKSENSYTTRRDYKVSVFLLFLVPNFLGEESSWVPKAVVFFLTNIGLDLDLPLLLLPTLLLKNLINGSGNFSVRPGLEMGLADSFMFILAWKSSHKLQSMAAGRVDPISAINPIKTDWIIKVRVVRIWLMPASPCTSSYHRIEMVLCDSEVMENRKTRFQWLVRMLT</sequence>
<keyword evidence="2" id="KW-1185">Reference proteome</keyword>
<accession>A0A834SPP4</accession>
<comment type="caution">
    <text evidence="1">The sequence shown here is derived from an EMBL/GenBank/DDBJ whole genome shotgun (WGS) entry which is preliminary data.</text>
</comment>
<proteinExistence type="predicted"/>
<evidence type="ECO:0000313" key="1">
    <source>
        <dbReference type="EMBL" id="KAF7807101.1"/>
    </source>
</evidence>